<keyword evidence="2" id="KW-1185">Reference proteome</keyword>
<evidence type="ECO:0000313" key="2">
    <source>
        <dbReference type="Proteomes" id="UP000616151"/>
    </source>
</evidence>
<dbReference type="Proteomes" id="UP000616151">
    <property type="component" value="Unassembled WGS sequence"/>
</dbReference>
<protein>
    <submittedName>
        <fullName evidence="1">DMT family transporter</fullName>
    </submittedName>
</protein>
<proteinExistence type="predicted"/>
<name>A0ACC5QY47_9HYPH</name>
<reference evidence="1" key="1">
    <citation type="submission" date="2021-01" db="EMBL/GenBank/DDBJ databases">
        <authorList>
            <person name="Sun Q."/>
        </authorList>
    </citation>
    <scope>NUCLEOTIDE SEQUENCE</scope>
    <source>
        <strain evidence="1">YIM B02566</strain>
    </source>
</reference>
<dbReference type="EMBL" id="JAENHL010000004">
    <property type="protein sequence ID" value="MBK1865317.1"/>
    <property type="molecule type" value="Genomic_DNA"/>
</dbReference>
<gene>
    <name evidence="1" type="ORF">JHL16_03050</name>
</gene>
<comment type="caution">
    <text evidence="1">The sequence shown here is derived from an EMBL/GenBank/DDBJ whole genome shotgun (WGS) entry which is preliminary data.</text>
</comment>
<organism evidence="1 2">
    <name type="scientific">Taklimakanibacter albus</name>
    <dbReference type="NCBI Taxonomy" id="2800327"/>
    <lineage>
        <taxon>Bacteria</taxon>
        <taxon>Pseudomonadati</taxon>
        <taxon>Pseudomonadota</taxon>
        <taxon>Alphaproteobacteria</taxon>
        <taxon>Hyphomicrobiales</taxon>
        <taxon>Aestuariivirgaceae</taxon>
        <taxon>Taklimakanibacter</taxon>
    </lineage>
</organism>
<accession>A0ACC5QY47</accession>
<evidence type="ECO:0000313" key="1">
    <source>
        <dbReference type="EMBL" id="MBK1865317.1"/>
    </source>
</evidence>
<sequence length="303" mass="32273">MINRTMGPAEWAMLIVLSIVWGGSFFLYAIALIDLPVFTIVFLRVSLGSLGLWLCAWAMGLLPRRDAVLWRNFLIMGLINNAIPFSLIVWGQKEVASGLAAILNATTPFFTVLTANWLTADEKLSWNRLLGAFIGLSGVAAMMGADLVQAQGGALVSQLAIIGAAVSYGFASVFGRRFAGTPPVVTAAGQTAGSSLILLPVMLLVDAPWRLGFPPLQACLAVAGLAILCTSIAYILYFTILKRAGATNIVLVTFLVPVSAILLGIMLLGERLGLHHVIGMVTIAFGLALIDGRILSLVRPRRI</sequence>